<dbReference type="RefSeq" id="WP_173125263.1">
    <property type="nucleotide sequence ID" value="NZ_JABRWJ010000005.1"/>
</dbReference>
<evidence type="ECO:0000256" key="1">
    <source>
        <dbReference type="SAM" id="Phobius"/>
    </source>
</evidence>
<name>A0ABX2EK44_9BURK</name>
<gene>
    <name evidence="2" type="ORF">HLB44_18650</name>
</gene>
<evidence type="ECO:0000313" key="2">
    <source>
        <dbReference type="EMBL" id="NRF69017.1"/>
    </source>
</evidence>
<comment type="caution">
    <text evidence="2">The sequence shown here is derived from an EMBL/GenBank/DDBJ whole genome shotgun (WGS) entry which is preliminary data.</text>
</comment>
<reference evidence="2 3" key="1">
    <citation type="submission" date="2020-05" db="EMBL/GenBank/DDBJ databases">
        <title>Aquincola sp. isolate from soil.</title>
        <authorList>
            <person name="Han J."/>
            <person name="Kim D.-U."/>
        </authorList>
    </citation>
    <scope>NUCLEOTIDE SEQUENCE [LARGE SCALE GENOMIC DNA]</scope>
    <source>
        <strain evidence="2 3">S2</strain>
    </source>
</reference>
<sequence>MVGRHRCKGGEIVSPPAVAAHRRFVGGRAIVQREQSHRTDGVAVALIERSLAMRLWRWLAAVAGTWALGGCVSIVPVDLHKGAAIFDEKTSVGVVVQLPERPNVWEYDPERGGAAGGLLQLGIVTAVTSKLTAHAKSLPTDELRAVESELMRALQKKGVAARSFSDSELMKTFKPDRFDAKDGTSHVRDMRPLRDRLGVERLLVVTVGQVGFNYPFSGVIPMAAGDPMAYVGGEAYLLDLRTNAYQWYKKVRTLRGVGKTWDQPPAYPALTAKFFEAVEVAKEEIVADLAR</sequence>
<accession>A0ABX2EK44</accession>
<keyword evidence="1" id="KW-0812">Transmembrane</keyword>
<organism evidence="2 3">
    <name type="scientific">Pseudaquabacterium terrae</name>
    <dbReference type="NCBI Taxonomy" id="2732868"/>
    <lineage>
        <taxon>Bacteria</taxon>
        <taxon>Pseudomonadati</taxon>
        <taxon>Pseudomonadota</taxon>
        <taxon>Betaproteobacteria</taxon>
        <taxon>Burkholderiales</taxon>
        <taxon>Sphaerotilaceae</taxon>
        <taxon>Pseudaquabacterium</taxon>
    </lineage>
</organism>
<keyword evidence="1" id="KW-0472">Membrane</keyword>
<dbReference type="Proteomes" id="UP000737171">
    <property type="component" value="Unassembled WGS sequence"/>
</dbReference>
<keyword evidence="1" id="KW-1133">Transmembrane helix</keyword>
<dbReference type="EMBL" id="JABRWJ010000005">
    <property type="protein sequence ID" value="NRF69017.1"/>
    <property type="molecule type" value="Genomic_DNA"/>
</dbReference>
<evidence type="ECO:0008006" key="4">
    <source>
        <dbReference type="Google" id="ProtNLM"/>
    </source>
</evidence>
<evidence type="ECO:0000313" key="3">
    <source>
        <dbReference type="Proteomes" id="UP000737171"/>
    </source>
</evidence>
<keyword evidence="3" id="KW-1185">Reference proteome</keyword>
<feature type="transmembrane region" description="Helical" evidence="1">
    <location>
        <begin position="55"/>
        <end position="75"/>
    </location>
</feature>
<proteinExistence type="predicted"/>
<protein>
    <recommendedName>
        <fullName evidence="4">DUF3313 domain-containing protein</fullName>
    </recommendedName>
</protein>